<gene>
    <name evidence="2" type="ORF">U9M48_036650</name>
</gene>
<keyword evidence="3" id="KW-1185">Reference proteome</keyword>
<dbReference type="InterPro" id="IPR039266">
    <property type="entry name" value="EN-1/SPM"/>
</dbReference>
<dbReference type="GO" id="GO:0032196">
    <property type="term" value="P:transposition"/>
    <property type="evidence" value="ECO:0007669"/>
    <property type="project" value="InterPro"/>
</dbReference>
<protein>
    <submittedName>
        <fullName evidence="2">Uncharacterized protein</fullName>
    </submittedName>
</protein>
<evidence type="ECO:0000313" key="3">
    <source>
        <dbReference type="Proteomes" id="UP001341281"/>
    </source>
</evidence>
<dbReference type="Proteomes" id="UP001341281">
    <property type="component" value="Chromosome 08"/>
</dbReference>
<name>A0AAQ3XAB1_PASNO</name>
<dbReference type="AlphaFoldDB" id="A0AAQ3XAB1"/>
<dbReference type="PANTHER" id="PTHR33157:SF14">
    <property type="entry name" value="AUTONOMOUS TRANSPOSABLE ELEMENT EN-1 MOSAIC PROTEIN"/>
    <property type="match status" value="1"/>
</dbReference>
<feature type="compositionally biased region" description="Low complexity" evidence="1">
    <location>
        <begin position="63"/>
        <end position="75"/>
    </location>
</feature>
<dbReference type="PANTHER" id="PTHR33157">
    <property type="entry name" value="AUTONOMOUS TRANSPOSABLE ELEMENT EN-1 MOSAIC PROTEIN-RELATED"/>
    <property type="match status" value="1"/>
</dbReference>
<sequence length="126" mass="14525">MYLTAEEYGQEEYEKEMVRCHGEGFDWRNAPVDPQAVYNSGGGKSHGWFAIFNGMIDSREVQRGSCSHSSGGSSSRQRRTTSDMEIESLRQEIQMRDAFLKAKRSTRNSSKLMLNAFTHSRWRQLH</sequence>
<accession>A0AAQ3XAB1</accession>
<dbReference type="EMBL" id="CP144752">
    <property type="protein sequence ID" value="WVZ90341.1"/>
    <property type="molecule type" value="Genomic_DNA"/>
</dbReference>
<feature type="region of interest" description="Disordered" evidence="1">
    <location>
        <begin position="62"/>
        <end position="84"/>
    </location>
</feature>
<organism evidence="2 3">
    <name type="scientific">Paspalum notatum var. saurae</name>
    <dbReference type="NCBI Taxonomy" id="547442"/>
    <lineage>
        <taxon>Eukaryota</taxon>
        <taxon>Viridiplantae</taxon>
        <taxon>Streptophyta</taxon>
        <taxon>Embryophyta</taxon>
        <taxon>Tracheophyta</taxon>
        <taxon>Spermatophyta</taxon>
        <taxon>Magnoliopsida</taxon>
        <taxon>Liliopsida</taxon>
        <taxon>Poales</taxon>
        <taxon>Poaceae</taxon>
        <taxon>PACMAD clade</taxon>
        <taxon>Panicoideae</taxon>
        <taxon>Andropogonodae</taxon>
        <taxon>Paspaleae</taxon>
        <taxon>Paspalinae</taxon>
        <taxon>Paspalum</taxon>
    </lineage>
</organism>
<evidence type="ECO:0000313" key="2">
    <source>
        <dbReference type="EMBL" id="WVZ90341.1"/>
    </source>
</evidence>
<evidence type="ECO:0000256" key="1">
    <source>
        <dbReference type="SAM" id="MobiDB-lite"/>
    </source>
</evidence>
<reference evidence="2 3" key="1">
    <citation type="submission" date="2024-02" db="EMBL/GenBank/DDBJ databases">
        <title>High-quality chromosome-scale genome assembly of Pensacola bahiagrass (Paspalum notatum Flugge var. saurae).</title>
        <authorList>
            <person name="Vega J.M."/>
            <person name="Podio M."/>
            <person name="Orjuela J."/>
            <person name="Siena L.A."/>
            <person name="Pessino S.C."/>
            <person name="Combes M.C."/>
            <person name="Mariac C."/>
            <person name="Albertini E."/>
            <person name="Pupilli F."/>
            <person name="Ortiz J.P.A."/>
            <person name="Leblanc O."/>
        </authorList>
    </citation>
    <scope>NUCLEOTIDE SEQUENCE [LARGE SCALE GENOMIC DNA]</scope>
    <source>
        <strain evidence="2">R1</strain>
        <tissue evidence="2">Leaf</tissue>
    </source>
</reference>
<proteinExistence type="predicted"/>